<comment type="caution">
    <text evidence="2">The sequence shown here is derived from an EMBL/GenBank/DDBJ whole genome shotgun (WGS) entry which is preliminary data.</text>
</comment>
<evidence type="ECO:0000313" key="2">
    <source>
        <dbReference type="EMBL" id="RAK18119.1"/>
    </source>
</evidence>
<gene>
    <name evidence="2" type="ORF">ATI53_101415</name>
</gene>
<evidence type="ECO:0000256" key="1">
    <source>
        <dbReference type="SAM" id="MobiDB-lite"/>
    </source>
</evidence>
<dbReference type="AlphaFoldDB" id="A0A327YID8"/>
<reference evidence="2 3" key="1">
    <citation type="submission" date="2018-06" db="EMBL/GenBank/DDBJ databases">
        <title>Genomic Encyclopedia of Archaeal and Bacterial Type Strains, Phase II (KMG-II): from individual species to whole genera.</title>
        <authorList>
            <person name="Goeker M."/>
        </authorList>
    </citation>
    <scope>NUCLEOTIDE SEQUENCE [LARGE SCALE GENOMIC DNA]</scope>
    <source>
        <strain evidence="2 3">DSM 22011</strain>
    </source>
</reference>
<evidence type="ECO:0000313" key="3">
    <source>
        <dbReference type="Proteomes" id="UP000249165"/>
    </source>
</evidence>
<feature type="region of interest" description="Disordered" evidence="1">
    <location>
        <begin position="18"/>
        <end position="41"/>
    </location>
</feature>
<protein>
    <submittedName>
        <fullName evidence="2">Uncharacterized protein</fullName>
    </submittedName>
</protein>
<dbReference type="EMBL" id="QLMG01000014">
    <property type="protein sequence ID" value="RAK18119.1"/>
    <property type="molecule type" value="Genomic_DNA"/>
</dbReference>
<organism evidence="2 3">
    <name type="scientific">Salipiger aestuarii</name>
    <dbReference type="NCBI Taxonomy" id="568098"/>
    <lineage>
        <taxon>Bacteria</taxon>
        <taxon>Pseudomonadati</taxon>
        <taxon>Pseudomonadota</taxon>
        <taxon>Alphaproteobacteria</taxon>
        <taxon>Rhodobacterales</taxon>
        <taxon>Roseobacteraceae</taxon>
        <taxon>Salipiger</taxon>
    </lineage>
</organism>
<keyword evidence="3" id="KW-1185">Reference proteome</keyword>
<accession>A0A327YID8</accession>
<dbReference type="RefSeq" id="WP_240778570.1">
    <property type="nucleotide sequence ID" value="NZ_LIQE01000017.1"/>
</dbReference>
<proteinExistence type="predicted"/>
<sequence length="442" mass="47938">MFHSVRALGKRVTSFHATAHPAASSDEGVPDCPPENVRPQVDIPIRSMSPDAAEQGRIRIQGRYLARQDDWETLSCGLRQADEDRAATLGGTPVARLLGEGAGSDAVDSACGAVSRNDPTAARAILYSLRDCMDRSEEDAWLAHTLALAHLAVARAWEGPSGAGTTPEFGALRHDARAQHLEIAHRLISRFDPIECNSAAIAALRCALVEVDARPACRVIDDYEDLIDLDPACADHMRALGRDLVPSRFGSWEKLDREARRTAARVSDVWGMGGYSWVWFDALCSGETRGFAYVEAELFVEGLHDILARRPDQHMANTLAAYCGQSLSGAASSRAPRARIADSFGWIVQDHLREIHPDIWARAQPNPSAPGTAGIQRAGGTRALSALRGHFAHQLERGRTVRFTEAGVALEPTPCVPCALAPCAGLTYPRRDQRDEDTACLT</sequence>
<name>A0A327YID8_9RHOB</name>
<dbReference type="Proteomes" id="UP000249165">
    <property type="component" value="Unassembled WGS sequence"/>
</dbReference>